<dbReference type="AlphaFoldDB" id="A0A378NC27"/>
<name>A0A378NC27_MANHA</name>
<evidence type="ECO:0000256" key="2">
    <source>
        <dbReference type="ARBA" id="ARBA00022729"/>
    </source>
</evidence>
<evidence type="ECO:0000256" key="5">
    <source>
        <dbReference type="ARBA" id="ARBA00023163"/>
    </source>
</evidence>
<evidence type="ECO:0000256" key="4">
    <source>
        <dbReference type="ARBA" id="ARBA00023125"/>
    </source>
</evidence>
<dbReference type="PROSITE" id="PS00622">
    <property type="entry name" value="HTH_LUXR_1"/>
    <property type="match status" value="1"/>
</dbReference>
<dbReference type="Gene3D" id="3.40.50.2300">
    <property type="match status" value="2"/>
</dbReference>
<dbReference type="SUPFAM" id="SSF46894">
    <property type="entry name" value="C-terminal effector domain of the bipartite response regulators"/>
    <property type="match status" value="1"/>
</dbReference>
<dbReference type="PRINTS" id="PR00038">
    <property type="entry name" value="HTHLUXR"/>
</dbReference>
<dbReference type="GO" id="GO:0003677">
    <property type="term" value="F:DNA binding"/>
    <property type="evidence" value="ECO:0007669"/>
    <property type="project" value="UniProtKB-KW"/>
</dbReference>
<sequence>MDKRSRWSCLVNEQGEISEWEDKAGADYFAELPQICHYAQALLYSDKNSLQFYYSSNHQWLKISLERHQSFVLTQAEHTDLPYGLSKREIELLTLISSGLSNEEIANELCISKRTVDKHIENIFAKTHTESRTLLAVFAITEHLVCLPTPGKLTQSILASFNIEQLALQIIAKKQPLVTPSTRHELPMFTISHHHTRPIIIGVPYVEQGIGQIDTRELLNGTQLAVETINQQGGIHGREVQIATAGFCVKDKASILQAYHHLFDQEVDAISTAYACYLPEVHELIATKGIPYLHIATHSGSNKLAQNLPNQRIENMFQVCASDVTYGLGISHFLQYYRYHYAPWLQNKTVMVVTVSWQKVDIGIESLTLSLREQGWNVDYLELTQEQDNYAKLMTQVHNLTPSIIVFASYFAEDIVQFYQTFIRNPTNAIIYSIYAPSAFLPHEKLCEGVLWSTNSGLSENYLGRQFSQHYEQFFGKSPTYSQASIAYDQANILANAWKQSVSPRHFKAVSNAIRLQPHYGVNGTYYFNTDSQIGLTYAETHDLSISLPQLVYQIQQGQSRVIAPELFANAQFILPPWFSEKA</sequence>
<dbReference type="EMBL" id="UGPL01000006">
    <property type="protein sequence ID" value="STY65079.1"/>
    <property type="molecule type" value="Genomic_DNA"/>
</dbReference>
<evidence type="ECO:0000256" key="1">
    <source>
        <dbReference type="ARBA" id="ARBA00010062"/>
    </source>
</evidence>
<proteinExistence type="inferred from homology"/>
<dbReference type="SMART" id="SM00421">
    <property type="entry name" value="HTH_LUXR"/>
    <property type="match status" value="1"/>
</dbReference>
<dbReference type="Pfam" id="PF00196">
    <property type="entry name" value="GerE"/>
    <property type="match status" value="1"/>
</dbReference>
<keyword evidence="2" id="KW-0732">Signal</keyword>
<dbReference type="InterPro" id="IPR036388">
    <property type="entry name" value="WH-like_DNA-bd_sf"/>
</dbReference>
<protein>
    <submittedName>
        <fullName evidence="7">Transcriptional regulatory protein devR (DosR)</fullName>
    </submittedName>
</protein>
<evidence type="ECO:0000313" key="8">
    <source>
        <dbReference type="Proteomes" id="UP000254031"/>
    </source>
</evidence>
<dbReference type="InterPro" id="IPR028081">
    <property type="entry name" value="Leu-bd"/>
</dbReference>
<dbReference type="SUPFAM" id="SSF53822">
    <property type="entry name" value="Periplasmic binding protein-like I"/>
    <property type="match status" value="1"/>
</dbReference>
<evidence type="ECO:0000313" key="7">
    <source>
        <dbReference type="EMBL" id="STY65079.1"/>
    </source>
</evidence>
<dbReference type="Gene3D" id="1.10.10.10">
    <property type="entry name" value="Winged helix-like DNA-binding domain superfamily/Winged helix DNA-binding domain"/>
    <property type="match status" value="1"/>
</dbReference>
<dbReference type="InterPro" id="IPR028082">
    <property type="entry name" value="Peripla_BP_I"/>
</dbReference>
<dbReference type="Pfam" id="PF13458">
    <property type="entry name" value="Peripla_BP_6"/>
    <property type="match status" value="1"/>
</dbReference>
<dbReference type="Proteomes" id="UP000254031">
    <property type="component" value="Unassembled WGS sequence"/>
</dbReference>
<dbReference type="CDD" id="cd06170">
    <property type="entry name" value="LuxR_C_like"/>
    <property type="match status" value="1"/>
</dbReference>
<feature type="domain" description="HTH luxR-type" evidence="6">
    <location>
        <begin position="78"/>
        <end position="143"/>
    </location>
</feature>
<reference evidence="7 8" key="1">
    <citation type="submission" date="2018-06" db="EMBL/GenBank/DDBJ databases">
        <authorList>
            <consortium name="Pathogen Informatics"/>
            <person name="Doyle S."/>
        </authorList>
    </citation>
    <scope>NUCLEOTIDE SEQUENCE [LARGE SCALE GENOMIC DNA]</scope>
    <source>
        <strain evidence="7 8">NCTC9380</strain>
    </source>
</reference>
<dbReference type="RefSeq" id="WP_006252358.1">
    <property type="nucleotide sequence ID" value="NZ_CP017484.1"/>
</dbReference>
<dbReference type="InterPro" id="IPR000792">
    <property type="entry name" value="Tscrpt_reg_LuxR_C"/>
</dbReference>
<evidence type="ECO:0000256" key="3">
    <source>
        <dbReference type="ARBA" id="ARBA00023015"/>
    </source>
</evidence>
<dbReference type="PANTHER" id="PTHR44688">
    <property type="entry name" value="DNA-BINDING TRANSCRIPTIONAL ACTIVATOR DEVR_DOSR"/>
    <property type="match status" value="1"/>
</dbReference>
<evidence type="ECO:0000259" key="6">
    <source>
        <dbReference type="PROSITE" id="PS50043"/>
    </source>
</evidence>
<dbReference type="PROSITE" id="PS50043">
    <property type="entry name" value="HTH_LUXR_2"/>
    <property type="match status" value="1"/>
</dbReference>
<keyword evidence="5" id="KW-0804">Transcription</keyword>
<dbReference type="InterPro" id="IPR016032">
    <property type="entry name" value="Sig_transdc_resp-reg_C-effctor"/>
</dbReference>
<keyword evidence="4" id="KW-0238">DNA-binding</keyword>
<accession>A0A378NC27</accession>
<organism evidence="7 8">
    <name type="scientific">Mannheimia haemolytica</name>
    <name type="common">Pasteurella haemolytica</name>
    <dbReference type="NCBI Taxonomy" id="75985"/>
    <lineage>
        <taxon>Bacteria</taxon>
        <taxon>Pseudomonadati</taxon>
        <taxon>Pseudomonadota</taxon>
        <taxon>Gammaproteobacteria</taxon>
        <taxon>Pasteurellales</taxon>
        <taxon>Pasteurellaceae</taxon>
        <taxon>Mannheimia</taxon>
    </lineage>
</organism>
<dbReference type="PANTHER" id="PTHR44688:SF16">
    <property type="entry name" value="DNA-BINDING TRANSCRIPTIONAL ACTIVATOR DEVR_DOSR"/>
    <property type="match status" value="1"/>
</dbReference>
<dbReference type="GO" id="GO:0006355">
    <property type="term" value="P:regulation of DNA-templated transcription"/>
    <property type="evidence" value="ECO:0007669"/>
    <property type="project" value="InterPro"/>
</dbReference>
<comment type="similarity">
    <text evidence="1">Belongs to the leucine-binding protein family.</text>
</comment>
<keyword evidence="3" id="KW-0805">Transcription regulation</keyword>
<gene>
    <name evidence="7" type="primary">devR</name>
    <name evidence="7" type="ORF">NCTC9380_00334</name>
</gene>